<dbReference type="OrthoDB" id="6105906at2"/>
<protein>
    <recommendedName>
        <fullName evidence="3">Antibiotic biosynthesis monooxygenase</fullName>
    </recommendedName>
</protein>
<dbReference type="InterPro" id="IPR011008">
    <property type="entry name" value="Dimeric_a/b-barrel"/>
</dbReference>
<sequence length="107" mass="12665">MFHVLYRWQLKPGKEQVFQEGWSEIVHRNVNQYGALGSKLSKCSDGWWRSLSYWPSEQHWLKALRIEDSDQEARQKMMSAIIRKERPVTMTPVLDHVVASKVDHKDL</sequence>
<reference evidence="2" key="1">
    <citation type="journal article" date="2019" name="Int. J. Syst. Evol. Microbiol.">
        <title>The Global Catalogue of Microorganisms (GCM) 10K type strain sequencing project: providing services to taxonomists for standard genome sequencing and annotation.</title>
        <authorList>
            <consortium name="The Broad Institute Genomics Platform"/>
            <consortium name="The Broad Institute Genome Sequencing Center for Infectious Disease"/>
            <person name="Wu L."/>
            <person name="Ma J."/>
        </authorList>
    </citation>
    <scope>NUCLEOTIDE SEQUENCE [LARGE SCALE GENOMIC DNA]</scope>
    <source>
        <strain evidence="2">CGMCC 1.10130</strain>
    </source>
</reference>
<comment type="caution">
    <text evidence="1">The sequence shown here is derived from an EMBL/GenBank/DDBJ whole genome shotgun (WGS) entry which is preliminary data.</text>
</comment>
<accession>A0A8J2U5T1</accession>
<proteinExistence type="predicted"/>
<evidence type="ECO:0000313" key="2">
    <source>
        <dbReference type="Proteomes" id="UP000619743"/>
    </source>
</evidence>
<dbReference type="RefSeq" id="WP_087505876.1">
    <property type="nucleotide sequence ID" value="NZ_BMDX01000010.1"/>
</dbReference>
<evidence type="ECO:0008006" key="3">
    <source>
        <dbReference type="Google" id="ProtNLM"/>
    </source>
</evidence>
<keyword evidence="2" id="KW-1185">Reference proteome</keyword>
<dbReference type="EMBL" id="BMDX01000010">
    <property type="protein sequence ID" value="GGA79733.1"/>
    <property type="molecule type" value="Genomic_DNA"/>
</dbReference>
<dbReference type="Gene3D" id="3.30.70.100">
    <property type="match status" value="1"/>
</dbReference>
<dbReference type="SUPFAM" id="SSF54909">
    <property type="entry name" value="Dimeric alpha+beta barrel"/>
    <property type="match status" value="1"/>
</dbReference>
<gene>
    <name evidence="1" type="ORF">GCM10011369_22110</name>
</gene>
<organism evidence="1 2">
    <name type="scientific">Neiella marina</name>
    <dbReference type="NCBI Taxonomy" id="508461"/>
    <lineage>
        <taxon>Bacteria</taxon>
        <taxon>Pseudomonadati</taxon>
        <taxon>Pseudomonadota</taxon>
        <taxon>Gammaproteobacteria</taxon>
        <taxon>Alteromonadales</taxon>
        <taxon>Echinimonadaceae</taxon>
        <taxon>Neiella</taxon>
    </lineage>
</organism>
<dbReference type="Proteomes" id="UP000619743">
    <property type="component" value="Unassembled WGS sequence"/>
</dbReference>
<evidence type="ECO:0000313" key="1">
    <source>
        <dbReference type="EMBL" id="GGA79733.1"/>
    </source>
</evidence>
<dbReference type="AlphaFoldDB" id="A0A8J2U5T1"/>
<name>A0A8J2U5T1_9GAMM</name>